<name>A0A556MBA9_9SPHI</name>
<evidence type="ECO:0000313" key="3">
    <source>
        <dbReference type="EMBL" id="TSJ37190.1"/>
    </source>
</evidence>
<feature type="chain" id="PRO_5021810000" description="Carboxypeptidase-like regulatory domain-containing protein" evidence="2">
    <location>
        <begin position="23"/>
        <end position="527"/>
    </location>
</feature>
<protein>
    <recommendedName>
        <fullName evidence="5">Carboxypeptidase-like regulatory domain-containing protein</fullName>
    </recommendedName>
</protein>
<feature type="non-terminal residue" evidence="3">
    <location>
        <position position="527"/>
    </location>
</feature>
<dbReference type="RefSeq" id="WP_144250226.1">
    <property type="nucleotide sequence ID" value="NZ_VLPK01000005.1"/>
</dbReference>
<keyword evidence="2" id="KW-0732">Signal</keyword>
<dbReference type="SUPFAM" id="SSF49464">
    <property type="entry name" value="Carboxypeptidase regulatory domain-like"/>
    <property type="match status" value="1"/>
</dbReference>
<dbReference type="Gene3D" id="2.60.40.1120">
    <property type="entry name" value="Carboxypeptidase-like, regulatory domain"/>
    <property type="match status" value="1"/>
</dbReference>
<accession>A0A556MBA9</accession>
<dbReference type="EMBL" id="VLPK01000005">
    <property type="protein sequence ID" value="TSJ37190.1"/>
    <property type="molecule type" value="Genomic_DNA"/>
</dbReference>
<dbReference type="Pfam" id="PF13715">
    <property type="entry name" value="CarbopepD_reg_2"/>
    <property type="match status" value="1"/>
</dbReference>
<organism evidence="3 4">
    <name type="scientific">Mucilaginibacter corticis</name>
    <dbReference type="NCBI Taxonomy" id="2597670"/>
    <lineage>
        <taxon>Bacteria</taxon>
        <taxon>Pseudomonadati</taxon>
        <taxon>Bacteroidota</taxon>
        <taxon>Sphingobacteriia</taxon>
        <taxon>Sphingobacteriales</taxon>
        <taxon>Sphingobacteriaceae</taxon>
        <taxon>Mucilaginibacter</taxon>
    </lineage>
</organism>
<dbReference type="OrthoDB" id="1223654at2"/>
<evidence type="ECO:0000256" key="1">
    <source>
        <dbReference type="SAM" id="MobiDB-lite"/>
    </source>
</evidence>
<keyword evidence="4" id="KW-1185">Reference proteome</keyword>
<gene>
    <name evidence="3" type="ORF">FO440_20715</name>
</gene>
<dbReference type="Proteomes" id="UP000318733">
    <property type="component" value="Unassembled WGS sequence"/>
</dbReference>
<sequence length="527" mass="60067">MKTICQLFFYTILLLACNRVLAQEGYTVSGVVTNEKGEPQKSATVFIGGSERVMPTDENGMFNFANVPSGTFQISVQMLGYASATRNIIIKNSSVKVDIQLQPKSTTLKEVVIGDNDAWNKNFNVFKRTFLGESKNAKQCVIVNPKVINFSTRKGFLLADADDFLIIENPRLGYRVRYLLTGFTYNYAEQITLYHGECTFEELGGSDEQKKEWAKNRLAAYQGSFMHFLRSVYANNTLENGFITRPSDGFLTFKFDESLVQIPDKVIVKDRPVMFDSLLTAIDTNFASFKFRRDIYVNYEPKQLAHFKDRNNDILQTIHIDPTGSVLRLMTDQAIIDKKGSYTDYRDFFIQGYWGKARVGDQLPVEYQPPVPDIPRRVVAINPLLVSLQKWTDSIPQEKAYLHLDKPYYVPGDTIWFKGYLTTGSRHRLSPLSGAVYVDLINDQDQAVKTLKLPADSGTVAGDLILDDEIKAGSYRIRAYTQWMRNAGEDYFFNRIFTIGNPLQTEKDKKALKPSRQQPLRQPDVQF</sequence>
<evidence type="ECO:0008006" key="5">
    <source>
        <dbReference type="Google" id="ProtNLM"/>
    </source>
</evidence>
<dbReference type="InterPro" id="IPR008969">
    <property type="entry name" value="CarboxyPept-like_regulatory"/>
</dbReference>
<evidence type="ECO:0000256" key="2">
    <source>
        <dbReference type="SAM" id="SignalP"/>
    </source>
</evidence>
<dbReference type="Gene3D" id="2.60.40.1930">
    <property type="match status" value="1"/>
</dbReference>
<feature type="region of interest" description="Disordered" evidence="1">
    <location>
        <begin position="507"/>
        <end position="527"/>
    </location>
</feature>
<evidence type="ECO:0000313" key="4">
    <source>
        <dbReference type="Proteomes" id="UP000318733"/>
    </source>
</evidence>
<feature type="signal peptide" evidence="2">
    <location>
        <begin position="1"/>
        <end position="22"/>
    </location>
</feature>
<comment type="caution">
    <text evidence="3">The sequence shown here is derived from an EMBL/GenBank/DDBJ whole genome shotgun (WGS) entry which is preliminary data.</text>
</comment>
<reference evidence="3 4" key="1">
    <citation type="submission" date="2019-07" db="EMBL/GenBank/DDBJ databases">
        <authorList>
            <person name="Huq M.A."/>
        </authorList>
    </citation>
    <scope>NUCLEOTIDE SEQUENCE [LARGE SCALE GENOMIC DNA]</scope>
    <source>
        <strain evidence="3 4">MAH-19</strain>
    </source>
</reference>
<dbReference type="PROSITE" id="PS51257">
    <property type="entry name" value="PROKAR_LIPOPROTEIN"/>
    <property type="match status" value="1"/>
</dbReference>
<dbReference type="AlphaFoldDB" id="A0A556MBA9"/>
<proteinExistence type="predicted"/>